<dbReference type="InterPro" id="IPR017871">
    <property type="entry name" value="ABC_transporter-like_CS"/>
</dbReference>
<reference evidence="5" key="2">
    <citation type="journal article" date="2014" name="ISME J.">
        <title>Microbial stratification in low pH oxic and suboxic macroscopic growths along an acid mine drainage.</title>
        <authorList>
            <person name="Mendez-Garcia C."/>
            <person name="Mesa V."/>
            <person name="Sprenger R.R."/>
            <person name="Richter M."/>
            <person name="Diez M.S."/>
            <person name="Solano J."/>
            <person name="Bargiela R."/>
            <person name="Golyshina O.V."/>
            <person name="Manteca A."/>
            <person name="Ramos J.L."/>
            <person name="Gallego J.R."/>
            <person name="Llorente I."/>
            <person name="Martins Dos Santos V.A."/>
            <person name="Jensen O.N."/>
            <person name="Pelaez A.I."/>
            <person name="Sanchez J."/>
            <person name="Ferrer M."/>
        </authorList>
    </citation>
    <scope>NUCLEOTIDE SEQUENCE</scope>
</reference>
<dbReference type="PROSITE" id="PS50893">
    <property type="entry name" value="ABC_TRANSPORTER_2"/>
    <property type="match status" value="1"/>
</dbReference>
<dbReference type="EMBL" id="AUZZ01007788">
    <property type="protein sequence ID" value="EQD41081.1"/>
    <property type="molecule type" value="Genomic_DNA"/>
</dbReference>
<accession>T0YZI4</accession>
<dbReference type="PANTHER" id="PTHR42794:SF2">
    <property type="entry name" value="ABC TRANSPORTER ATP-BINDING PROTEIN"/>
    <property type="match status" value="1"/>
</dbReference>
<dbReference type="InterPro" id="IPR003439">
    <property type="entry name" value="ABC_transporter-like_ATP-bd"/>
</dbReference>
<dbReference type="SMART" id="SM00382">
    <property type="entry name" value="AAA"/>
    <property type="match status" value="1"/>
</dbReference>
<dbReference type="FunFam" id="3.40.50.300:FF:000134">
    <property type="entry name" value="Iron-enterobactin ABC transporter ATP-binding protein"/>
    <property type="match status" value="1"/>
</dbReference>
<evidence type="ECO:0000313" key="5">
    <source>
        <dbReference type="EMBL" id="EQD41081.1"/>
    </source>
</evidence>
<dbReference type="PANTHER" id="PTHR42794">
    <property type="entry name" value="HEMIN IMPORT ATP-BINDING PROTEIN HMUV"/>
    <property type="match status" value="1"/>
</dbReference>
<feature type="domain" description="ABC transporter" evidence="4">
    <location>
        <begin position="8"/>
        <end position="244"/>
    </location>
</feature>
<evidence type="ECO:0000256" key="1">
    <source>
        <dbReference type="ARBA" id="ARBA00022448"/>
    </source>
</evidence>
<gene>
    <name evidence="5" type="ORF">B2A_10813</name>
</gene>
<organism evidence="5">
    <name type="scientific">mine drainage metagenome</name>
    <dbReference type="NCBI Taxonomy" id="410659"/>
    <lineage>
        <taxon>unclassified sequences</taxon>
        <taxon>metagenomes</taxon>
        <taxon>ecological metagenomes</taxon>
    </lineage>
</organism>
<dbReference type="Gene3D" id="3.40.50.300">
    <property type="entry name" value="P-loop containing nucleotide triphosphate hydrolases"/>
    <property type="match status" value="1"/>
</dbReference>
<dbReference type="CDD" id="cd03214">
    <property type="entry name" value="ABC_Iron-Siderophores_B12_Hemin"/>
    <property type="match status" value="1"/>
</dbReference>
<keyword evidence="3 5" id="KW-0067">ATP-binding</keyword>
<name>T0YZI4_9ZZZZ</name>
<dbReference type="AlphaFoldDB" id="T0YZI4"/>
<dbReference type="GO" id="GO:0016887">
    <property type="term" value="F:ATP hydrolysis activity"/>
    <property type="evidence" value="ECO:0007669"/>
    <property type="project" value="InterPro"/>
</dbReference>
<dbReference type="InterPro" id="IPR027417">
    <property type="entry name" value="P-loop_NTPase"/>
</dbReference>
<sequence length="287" mass="30846">MTDSPPALALEGVRVVFGERTALHDLDLAVAPGEFVALTGPNGSGKTTLLRAALGFVDPERGAVRLFGTPVRELTIRARARRVAWVPQSEPQRDDVPLLRYVLYGRYSLHRPLDGDSVHDLAVAHEVLAAVGLSDREDDGVLSMSGGERQRAILARALVQETPLLLLDEPTTHLDIAHQLDLLTRVRQLARDRDVTVVAALHDLNLAARYADRIVVLSRGRRVADGPPAAVLSADLLARVWGVDADLERDPRSGLPYLLPRRLVVESPPAPGALGRGPVHVVGGGGA</sequence>
<dbReference type="PROSITE" id="PS00211">
    <property type="entry name" value="ABC_TRANSPORTER_1"/>
    <property type="match status" value="1"/>
</dbReference>
<dbReference type="GO" id="GO:0005524">
    <property type="term" value="F:ATP binding"/>
    <property type="evidence" value="ECO:0007669"/>
    <property type="project" value="UniProtKB-KW"/>
</dbReference>
<keyword evidence="2" id="KW-0547">Nucleotide-binding</keyword>
<evidence type="ECO:0000259" key="4">
    <source>
        <dbReference type="PROSITE" id="PS50893"/>
    </source>
</evidence>
<feature type="non-terminal residue" evidence="5">
    <location>
        <position position="287"/>
    </location>
</feature>
<comment type="caution">
    <text evidence="5">The sequence shown here is derived from an EMBL/GenBank/DDBJ whole genome shotgun (WGS) entry which is preliminary data.</text>
</comment>
<evidence type="ECO:0000256" key="2">
    <source>
        <dbReference type="ARBA" id="ARBA00022741"/>
    </source>
</evidence>
<proteinExistence type="predicted"/>
<dbReference type="Pfam" id="PF00005">
    <property type="entry name" value="ABC_tran"/>
    <property type="match status" value="1"/>
</dbReference>
<keyword evidence="1" id="KW-0813">Transport</keyword>
<dbReference type="SUPFAM" id="SSF52540">
    <property type="entry name" value="P-loop containing nucleoside triphosphate hydrolases"/>
    <property type="match status" value="1"/>
</dbReference>
<evidence type="ECO:0000256" key="3">
    <source>
        <dbReference type="ARBA" id="ARBA00022840"/>
    </source>
</evidence>
<dbReference type="InterPro" id="IPR003593">
    <property type="entry name" value="AAA+_ATPase"/>
</dbReference>
<reference evidence="5" key="1">
    <citation type="submission" date="2013-08" db="EMBL/GenBank/DDBJ databases">
        <authorList>
            <person name="Mendez C."/>
            <person name="Richter M."/>
            <person name="Ferrer M."/>
            <person name="Sanchez J."/>
        </authorList>
    </citation>
    <scope>NUCLEOTIDE SEQUENCE</scope>
</reference>
<protein>
    <submittedName>
        <fullName evidence="5">Iron-compound ABC transporter, ATP-binding protein</fullName>
    </submittedName>
</protein>